<dbReference type="SUPFAM" id="SSF63380">
    <property type="entry name" value="Riboflavin synthase domain-like"/>
    <property type="match status" value="1"/>
</dbReference>
<dbReference type="AlphaFoldDB" id="A0AAU8BCW3"/>
<name>A0AAU8BCW3_9VIBR</name>
<dbReference type="Pfam" id="PF04954">
    <property type="entry name" value="SIP"/>
    <property type="match status" value="1"/>
</dbReference>
<dbReference type="InterPro" id="IPR013113">
    <property type="entry name" value="SIP_FAD-bd"/>
</dbReference>
<evidence type="ECO:0000256" key="1">
    <source>
        <dbReference type="ARBA" id="ARBA00035644"/>
    </source>
</evidence>
<dbReference type="Pfam" id="PF08021">
    <property type="entry name" value="FAD_binding_9"/>
    <property type="match status" value="1"/>
</dbReference>
<evidence type="ECO:0000259" key="2">
    <source>
        <dbReference type="PROSITE" id="PS51384"/>
    </source>
</evidence>
<proteinExistence type="inferred from homology"/>
<comment type="similarity">
    <text evidence="1">Belongs to the SIP oxidoreductase family.</text>
</comment>
<dbReference type="CDD" id="cd06193">
    <property type="entry name" value="siderophore_interacting"/>
    <property type="match status" value="1"/>
</dbReference>
<dbReference type="InterPro" id="IPR039374">
    <property type="entry name" value="SIP_fam"/>
</dbReference>
<dbReference type="InterPro" id="IPR039261">
    <property type="entry name" value="FNR_nucleotide-bd"/>
</dbReference>
<dbReference type="InterPro" id="IPR007037">
    <property type="entry name" value="SIP_rossman_dom"/>
</dbReference>
<dbReference type="PROSITE" id="PS51384">
    <property type="entry name" value="FAD_FR"/>
    <property type="match status" value="1"/>
</dbReference>
<dbReference type="Gene3D" id="3.40.50.80">
    <property type="entry name" value="Nucleotide-binding domain of ferredoxin-NADP reductase (FNR) module"/>
    <property type="match status" value="1"/>
</dbReference>
<feature type="domain" description="FAD-binding FR-type" evidence="2">
    <location>
        <begin position="4"/>
        <end position="123"/>
    </location>
</feature>
<dbReference type="PANTHER" id="PTHR30157:SF0">
    <property type="entry name" value="NADPH-DEPENDENT FERRIC-CHELATE REDUCTASE"/>
    <property type="match status" value="1"/>
</dbReference>
<dbReference type="Gene3D" id="2.40.30.10">
    <property type="entry name" value="Translation factors"/>
    <property type="match status" value="1"/>
</dbReference>
<dbReference type="RefSeq" id="WP_353496035.1">
    <property type="nucleotide sequence ID" value="NZ_CP115920.1"/>
</dbReference>
<reference evidence="3" key="1">
    <citation type="submission" date="2023-01" db="EMBL/GenBank/DDBJ databases">
        <title>Vibrio sp. CB1-14 genome sequencing.</title>
        <authorList>
            <person name="Otstavnykh N."/>
            <person name="Isaeva M."/>
            <person name="Meleshko D."/>
        </authorList>
    </citation>
    <scope>NUCLEOTIDE SEQUENCE</scope>
    <source>
        <strain evidence="3">CB1-14</strain>
    </source>
</reference>
<dbReference type="EMBL" id="CP115920">
    <property type="protein sequence ID" value="XCD14546.1"/>
    <property type="molecule type" value="Genomic_DNA"/>
</dbReference>
<dbReference type="InterPro" id="IPR017938">
    <property type="entry name" value="Riboflavin_synthase-like_b-brl"/>
</dbReference>
<dbReference type="PANTHER" id="PTHR30157">
    <property type="entry name" value="FERRIC REDUCTASE, NADPH-DEPENDENT"/>
    <property type="match status" value="1"/>
</dbReference>
<evidence type="ECO:0000313" key="3">
    <source>
        <dbReference type="EMBL" id="XCD14546.1"/>
    </source>
</evidence>
<protein>
    <submittedName>
        <fullName evidence="3">Siderophore-interacting protein</fullName>
    </submittedName>
</protein>
<dbReference type="GO" id="GO:0016491">
    <property type="term" value="F:oxidoreductase activity"/>
    <property type="evidence" value="ECO:0007669"/>
    <property type="project" value="InterPro"/>
</dbReference>
<gene>
    <name evidence="3" type="ORF">PG915_07920</name>
</gene>
<sequence length="256" mass="28976">MKKPTPKMASVSHKQTLSPNMIRITLHSEAFTQFPMDSLGGYIKLLFNEHGGTDLDDEPFDARPKMRTYTIRRLDTLRGEIDVDFVTHVTEDKLCGFGARWAMAAEVGDNVSLVGPGALQEVNVTKDWFFFTADMTALPALSVKLTMLPQGAKGYAVVQIEDMADKQEIYVPEDMQIIWTTGSLSNEAKALPWLAGEPFVWCASEFDEMRALRQYFRNDKAIPREAIYISSYWKRGVAEDGHKAIKKEDHDKFESQ</sequence>
<dbReference type="InterPro" id="IPR017927">
    <property type="entry name" value="FAD-bd_FR_type"/>
</dbReference>
<organism evidence="3">
    <name type="scientific">Vibrio chaetopteri</name>
    <dbReference type="NCBI Taxonomy" id="3016528"/>
    <lineage>
        <taxon>Bacteria</taxon>
        <taxon>Pseudomonadati</taxon>
        <taxon>Pseudomonadota</taxon>
        <taxon>Gammaproteobacteria</taxon>
        <taxon>Vibrionales</taxon>
        <taxon>Vibrionaceae</taxon>
        <taxon>Vibrio</taxon>
    </lineage>
</organism>
<dbReference type="KEGG" id="vck:PG915_07920"/>
<accession>A0AAU8BCW3</accession>